<comment type="caution">
    <text evidence="1">The sequence shown here is derived from an EMBL/GenBank/DDBJ whole genome shotgun (WGS) entry which is preliminary data.</text>
</comment>
<evidence type="ECO:0000313" key="1">
    <source>
        <dbReference type="EMBL" id="KAK7506455.1"/>
    </source>
</evidence>
<dbReference type="EMBL" id="JACVVK020000007">
    <property type="protein sequence ID" value="KAK7506455.1"/>
    <property type="molecule type" value="Genomic_DNA"/>
</dbReference>
<name>A0ABD0M476_9CAEN</name>
<gene>
    <name evidence="1" type="ORF">BaRGS_00002567</name>
</gene>
<dbReference type="Proteomes" id="UP001519460">
    <property type="component" value="Unassembled WGS sequence"/>
</dbReference>
<proteinExistence type="predicted"/>
<organism evidence="1 2">
    <name type="scientific">Batillaria attramentaria</name>
    <dbReference type="NCBI Taxonomy" id="370345"/>
    <lineage>
        <taxon>Eukaryota</taxon>
        <taxon>Metazoa</taxon>
        <taxon>Spiralia</taxon>
        <taxon>Lophotrochozoa</taxon>
        <taxon>Mollusca</taxon>
        <taxon>Gastropoda</taxon>
        <taxon>Caenogastropoda</taxon>
        <taxon>Sorbeoconcha</taxon>
        <taxon>Cerithioidea</taxon>
        <taxon>Batillariidae</taxon>
        <taxon>Batillaria</taxon>
    </lineage>
</organism>
<sequence>MAFGFPLCDSYTLGRLYNKPWLRMKGSCLKKLPKARPWTPQEFEEHVLLIFGSNDSFHPECAHEAAWDVLCHHHDPEEA</sequence>
<keyword evidence="2" id="KW-1185">Reference proteome</keyword>
<protein>
    <submittedName>
        <fullName evidence="1">Uncharacterized protein</fullName>
    </submittedName>
</protein>
<accession>A0ABD0M476</accession>
<evidence type="ECO:0000313" key="2">
    <source>
        <dbReference type="Proteomes" id="UP001519460"/>
    </source>
</evidence>
<reference evidence="1 2" key="1">
    <citation type="journal article" date="2023" name="Sci. Data">
        <title>Genome assembly of the Korean intertidal mud-creeper Batillaria attramentaria.</title>
        <authorList>
            <person name="Patra A.K."/>
            <person name="Ho P.T."/>
            <person name="Jun S."/>
            <person name="Lee S.J."/>
            <person name="Kim Y."/>
            <person name="Won Y.J."/>
        </authorList>
    </citation>
    <scope>NUCLEOTIDE SEQUENCE [LARGE SCALE GENOMIC DNA]</scope>
    <source>
        <strain evidence="1">Wonlab-2016</strain>
    </source>
</reference>
<dbReference type="AlphaFoldDB" id="A0ABD0M476"/>